<dbReference type="Proteomes" id="UP001501231">
    <property type="component" value="Unassembled WGS sequence"/>
</dbReference>
<keyword evidence="4" id="KW-0560">Oxidoreductase</keyword>
<dbReference type="Gene3D" id="3.50.50.60">
    <property type="entry name" value="FAD/NAD(P)-binding domain"/>
    <property type="match status" value="1"/>
</dbReference>
<evidence type="ECO:0000313" key="8">
    <source>
        <dbReference type="Proteomes" id="UP001501231"/>
    </source>
</evidence>
<dbReference type="EMBL" id="BAAARW010000008">
    <property type="protein sequence ID" value="GAA2412241.1"/>
    <property type="molecule type" value="Genomic_DNA"/>
</dbReference>
<feature type="compositionally biased region" description="Basic residues" evidence="5">
    <location>
        <begin position="376"/>
        <end position="386"/>
    </location>
</feature>
<dbReference type="SUPFAM" id="SSF51905">
    <property type="entry name" value="FAD/NAD(P)-binding domain"/>
    <property type="match status" value="1"/>
</dbReference>
<sequence length="437" mass="46770">MDREPLDFYTDPDSGAWEELGFDPYPAGRPPVEVPLATRPPVPALRDLREHYDAIVVGSGAGGGVAAFVLARSGASVLVVERGSWFGARDLAIDHVRNHRFFLGGDLDTPPGHPRAVPGDDGETAVEYDDLRYHHNAITVGGGTRFFGAQAWRFLPDDFRMASLYGVPEGSALADWPITYDDLEPFYDQVEWELGVAGRAHPGEGPRERDYPMAPFPPTTEAALLDAGARTLGWPTGPVPLLLNTEPRGGRAPCIRCGQCIGFACPVDARNGTHSTVLPRAIEMGTDLITSAQAVRISDDGDVEIAAHGAARVVRAERIMLAGGAIETARLLQLSGLGNEWVGDCLQGHTYAVAFGLFDSDVHDGLGPGPSTATRHMPRSQPHPHGHGACGPTRSSRPSRSPSVSWRAARTPSPPSRRGGSRLPRTPSTRCGCGRRP</sequence>
<evidence type="ECO:0000256" key="2">
    <source>
        <dbReference type="ARBA" id="ARBA00022630"/>
    </source>
</evidence>
<accession>A0ABN3IRY9</accession>
<feature type="domain" description="4Fe-4S ferredoxin-type" evidence="6">
    <location>
        <begin position="245"/>
        <end position="275"/>
    </location>
</feature>
<keyword evidence="2" id="KW-0285">Flavoprotein</keyword>
<dbReference type="RefSeq" id="WP_344588628.1">
    <property type="nucleotide sequence ID" value="NZ_BAAARW010000008.1"/>
</dbReference>
<dbReference type="InterPro" id="IPR036188">
    <property type="entry name" value="FAD/NAD-bd_sf"/>
</dbReference>
<dbReference type="Pfam" id="PF13450">
    <property type="entry name" value="NAD_binding_8"/>
    <property type="match status" value="1"/>
</dbReference>
<name>A0ABN3IRY9_9ACTN</name>
<comment type="caution">
    <text evidence="7">The sequence shown here is derived from an EMBL/GenBank/DDBJ whole genome shotgun (WGS) entry which is preliminary data.</text>
</comment>
<proteinExistence type="inferred from homology"/>
<dbReference type="InterPro" id="IPR017896">
    <property type="entry name" value="4Fe4S_Fe-S-bd"/>
</dbReference>
<keyword evidence="3" id="KW-0274">FAD</keyword>
<evidence type="ECO:0000256" key="1">
    <source>
        <dbReference type="ARBA" id="ARBA00010790"/>
    </source>
</evidence>
<evidence type="ECO:0000256" key="3">
    <source>
        <dbReference type="ARBA" id="ARBA00022827"/>
    </source>
</evidence>
<dbReference type="InterPro" id="IPR000172">
    <property type="entry name" value="GMC_OxRdtase_N"/>
</dbReference>
<dbReference type="PROSITE" id="PS51379">
    <property type="entry name" value="4FE4S_FER_2"/>
    <property type="match status" value="1"/>
</dbReference>
<dbReference type="Pfam" id="PF00732">
    <property type="entry name" value="GMC_oxred_N"/>
    <property type="match status" value="1"/>
</dbReference>
<organism evidence="7 8">
    <name type="scientific">Actinomadura vinacea</name>
    <dbReference type="NCBI Taxonomy" id="115336"/>
    <lineage>
        <taxon>Bacteria</taxon>
        <taxon>Bacillati</taxon>
        <taxon>Actinomycetota</taxon>
        <taxon>Actinomycetes</taxon>
        <taxon>Streptosporangiales</taxon>
        <taxon>Thermomonosporaceae</taxon>
        <taxon>Actinomadura</taxon>
    </lineage>
</organism>
<keyword evidence="8" id="KW-1185">Reference proteome</keyword>
<protein>
    <recommendedName>
        <fullName evidence="6">4Fe-4S ferredoxin-type domain-containing protein</fullName>
    </recommendedName>
</protein>
<evidence type="ECO:0000256" key="5">
    <source>
        <dbReference type="SAM" id="MobiDB-lite"/>
    </source>
</evidence>
<dbReference type="PANTHER" id="PTHR46056:SF12">
    <property type="entry name" value="LONG-CHAIN-ALCOHOL OXIDASE"/>
    <property type="match status" value="1"/>
</dbReference>
<feature type="compositionally biased region" description="Low complexity" evidence="5">
    <location>
        <begin position="394"/>
        <end position="428"/>
    </location>
</feature>
<comment type="similarity">
    <text evidence="1">Belongs to the GMC oxidoreductase family.</text>
</comment>
<feature type="region of interest" description="Disordered" evidence="5">
    <location>
        <begin position="366"/>
        <end position="437"/>
    </location>
</feature>
<evidence type="ECO:0000256" key="4">
    <source>
        <dbReference type="ARBA" id="ARBA00023002"/>
    </source>
</evidence>
<reference evidence="7 8" key="1">
    <citation type="journal article" date="2019" name="Int. J. Syst. Evol. Microbiol.">
        <title>The Global Catalogue of Microorganisms (GCM) 10K type strain sequencing project: providing services to taxonomists for standard genome sequencing and annotation.</title>
        <authorList>
            <consortium name="The Broad Institute Genomics Platform"/>
            <consortium name="The Broad Institute Genome Sequencing Center for Infectious Disease"/>
            <person name="Wu L."/>
            <person name="Ma J."/>
        </authorList>
    </citation>
    <scope>NUCLEOTIDE SEQUENCE [LARGE SCALE GENOMIC DNA]</scope>
    <source>
        <strain evidence="7 8">JCM 3325</strain>
    </source>
</reference>
<evidence type="ECO:0000259" key="6">
    <source>
        <dbReference type="PROSITE" id="PS51379"/>
    </source>
</evidence>
<dbReference type="PANTHER" id="PTHR46056">
    <property type="entry name" value="LONG-CHAIN-ALCOHOL OXIDASE"/>
    <property type="match status" value="1"/>
</dbReference>
<evidence type="ECO:0000313" key="7">
    <source>
        <dbReference type="EMBL" id="GAA2412241.1"/>
    </source>
</evidence>
<gene>
    <name evidence="7" type="ORF">GCM10010191_21980</name>
</gene>